<dbReference type="InterPro" id="IPR015919">
    <property type="entry name" value="Cadherin-like_sf"/>
</dbReference>
<dbReference type="GO" id="GO:0048661">
    <property type="term" value="P:positive regulation of smooth muscle cell proliferation"/>
    <property type="evidence" value="ECO:0007669"/>
    <property type="project" value="Ensembl"/>
</dbReference>
<dbReference type="SMART" id="SM01055">
    <property type="entry name" value="Cadherin_pro"/>
    <property type="match status" value="1"/>
</dbReference>
<dbReference type="GO" id="GO:0007162">
    <property type="term" value="P:negative regulation of cell adhesion"/>
    <property type="evidence" value="ECO:0007669"/>
    <property type="project" value="Ensembl"/>
</dbReference>
<evidence type="ECO:0000256" key="15">
    <source>
        <dbReference type="ARBA" id="ARBA00023180"/>
    </source>
</evidence>
<keyword evidence="8" id="KW-0165">Cleavage on pair of basic residues</keyword>
<feature type="domain" description="Cadherin" evidence="19">
    <location>
        <begin position="483"/>
        <end position="590"/>
    </location>
</feature>
<keyword evidence="10" id="KW-0732">Signal</keyword>
<keyword evidence="6" id="KW-0963">Cytoplasm</keyword>
<dbReference type="GO" id="GO:0009897">
    <property type="term" value="C:external side of plasma membrane"/>
    <property type="evidence" value="ECO:0007669"/>
    <property type="project" value="Ensembl"/>
</dbReference>
<evidence type="ECO:0000256" key="1">
    <source>
        <dbReference type="ARBA" id="ARBA00004496"/>
    </source>
</evidence>
<dbReference type="Ensembl" id="ENSPTXT00000014582.1">
    <property type="protein sequence ID" value="ENSPTXP00000014133.1"/>
    <property type="gene ID" value="ENSPTXG00000009809.1"/>
</dbReference>
<evidence type="ECO:0000256" key="10">
    <source>
        <dbReference type="ARBA" id="ARBA00022729"/>
    </source>
</evidence>
<dbReference type="OMA" id="QVCICKK"/>
<evidence type="ECO:0000256" key="17">
    <source>
        <dbReference type="ARBA" id="ARBA00025461"/>
    </source>
</evidence>
<keyword evidence="16" id="KW-0449">Lipoprotein</keyword>
<dbReference type="SUPFAM" id="SSF49313">
    <property type="entry name" value="Cadherin-like"/>
    <property type="match status" value="6"/>
</dbReference>
<dbReference type="PROSITE" id="PS00232">
    <property type="entry name" value="CADHERIN_1"/>
    <property type="match status" value="2"/>
</dbReference>
<dbReference type="GO" id="GO:0002040">
    <property type="term" value="P:sprouting angiogenesis"/>
    <property type="evidence" value="ECO:0007669"/>
    <property type="project" value="Ensembl"/>
</dbReference>
<dbReference type="GO" id="GO:0050850">
    <property type="term" value="P:positive regulation of calcium-mediated signaling"/>
    <property type="evidence" value="ECO:0007669"/>
    <property type="project" value="Ensembl"/>
</dbReference>
<dbReference type="InterPro" id="IPR002126">
    <property type="entry name" value="Cadherin-like_dom"/>
</dbReference>
<dbReference type="GO" id="GO:0001938">
    <property type="term" value="P:positive regulation of endothelial cell proliferation"/>
    <property type="evidence" value="ECO:0007669"/>
    <property type="project" value="Ensembl"/>
</dbReference>
<gene>
    <name evidence="20" type="primary">CDH13</name>
</gene>
<dbReference type="GO" id="GO:0005615">
    <property type="term" value="C:extracellular space"/>
    <property type="evidence" value="ECO:0007669"/>
    <property type="project" value="Ensembl"/>
</dbReference>
<dbReference type="Pfam" id="PF08758">
    <property type="entry name" value="Cadherin_pro"/>
    <property type="match status" value="1"/>
</dbReference>
<dbReference type="GO" id="GO:0016342">
    <property type="term" value="C:catenin complex"/>
    <property type="evidence" value="ECO:0007669"/>
    <property type="project" value="TreeGrafter"/>
</dbReference>
<dbReference type="GO" id="GO:0008013">
    <property type="term" value="F:beta-catenin binding"/>
    <property type="evidence" value="ECO:0007669"/>
    <property type="project" value="TreeGrafter"/>
</dbReference>
<dbReference type="GO" id="GO:0000902">
    <property type="term" value="P:cell morphogenesis"/>
    <property type="evidence" value="ECO:0007669"/>
    <property type="project" value="TreeGrafter"/>
</dbReference>
<dbReference type="Pfam" id="PF00028">
    <property type="entry name" value="Cadherin"/>
    <property type="match status" value="5"/>
</dbReference>
<evidence type="ECO:0000256" key="14">
    <source>
        <dbReference type="ARBA" id="ARBA00023136"/>
    </source>
</evidence>
<evidence type="ECO:0000256" key="18">
    <source>
        <dbReference type="PROSITE-ProRule" id="PRU00043"/>
    </source>
</evidence>
<evidence type="ECO:0000256" key="3">
    <source>
        <dbReference type="ARBA" id="ARBA00011555"/>
    </source>
</evidence>
<dbReference type="FunFam" id="2.60.40.60:FF:000011">
    <property type="entry name" value="Cadherin 1"/>
    <property type="match status" value="1"/>
</dbReference>
<dbReference type="InterPro" id="IPR014868">
    <property type="entry name" value="Cadherin_pro_dom"/>
</dbReference>
<keyword evidence="11" id="KW-0677">Repeat</keyword>
<accession>A0A670YXA4</accession>
<dbReference type="Gene3D" id="2.60.40.60">
    <property type="entry name" value="Cadherins"/>
    <property type="match status" value="6"/>
</dbReference>
<dbReference type="CDD" id="cd11304">
    <property type="entry name" value="Cadherin_repeat"/>
    <property type="match status" value="4"/>
</dbReference>
<reference evidence="20" key="1">
    <citation type="submission" date="2025-08" db="UniProtKB">
        <authorList>
            <consortium name="Ensembl"/>
        </authorList>
    </citation>
    <scope>IDENTIFICATION</scope>
</reference>
<dbReference type="InterPro" id="IPR039808">
    <property type="entry name" value="Cadherin"/>
</dbReference>
<dbReference type="GO" id="GO:0005912">
    <property type="term" value="C:adherens junction"/>
    <property type="evidence" value="ECO:0007669"/>
    <property type="project" value="TreeGrafter"/>
</dbReference>
<comment type="function">
    <text evidence="17">Cadherins are calcium-dependent cell adhesion proteins. They preferentially interact with themselves in a homophilic manner in connecting cells; cadherins may thus contribute to the sorting of heterogeneous cell types. May act as a negative regulator of neural cell growth.</text>
</comment>
<dbReference type="FunFam" id="2.60.40.60:FF:000095">
    <property type="entry name" value="Cadherin 13"/>
    <property type="match status" value="1"/>
</dbReference>
<dbReference type="GO" id="GO:0051668">
    <property type="term" value="P:localization within membrane"/>
    <property type="evidence" value="ECO:0007669"/>
    <property type="project" value="Ensembl"/>
</dbReference>
<evidence type="ECO:0000256" key="7">
    <source>
        <dbReference type="ARBA" id="ARBA00022622"/>
    </source>
</evidence>
<dbReference type="GO" id="GO:0016601">
    <property type="term" value="P:Rac protein signal transduction"/>
    <property type="evidence" value="ECO:0007669"/>
    <property type="project" value="Ensembl"/>
</dbReference>
<dbReference type="GO" id="GO:0055100">
    <property type="term" value="F:adiponectin binding"/>
    <property type="evidence" value="ECO:0007669"/>
    <property type="project" value="Ensembl"/>
</dbReference>
<keyword evidence="21" id="KW-1185">Reference proteome</keyword>
<dbReference type="GO" id="GO:0030032">
    <property type="term" value="P:lamellipodium assembly"/>
    <property type="evidence" value="ECO:0007669"/>
    <property type="project" value="Ensembl"/>
</dbReference>
<dbReference type="GO" id="GO:0005737">
    <property type="term" value="C:cytoplasm"/>
    <property type="evidence" value="ECO:0007669"/>
    <property type="project" value="UniProtKB-SubCell"/>
</dbReference>
<dbReference type="PRINTS" id="PR00205">
    <property type="entry name" value="CADHERIN"/>
</dbReference>
<dbReference type="GO" id="GO:0045296">
    <property type="term" value="F:cadherin binding"/>
    <property type="evidence" value="ECO:0007669"/>
    <property type="project" value="Ensembl"/>
</dbReference>
<keyword evidence="9" id="KW-0479">Metal-binding</keyword>
<dbReference type="GO" id="GO:0042058">
    <property type="term" value="P:regulation of epidermal growth factor receptor signaling pathway"/>
    <property type="evidence" value="ECO:0007669"/>
    <property type="project" value="Ensembl"/>
</dbReference>
<evidence type="ECO:0000256" key="16">
    <source>
        <dbReference type="ARBA" id="ARBA00023288"/>
    </source>
</evidence>
<evidence type="ECO:0000256" key="11">
    <source>
        <dbReference type="ARBA" id="ARBA00022737"/>
    </source>
</evidence>
<dbReference type="GO" id="GO:0030100">
    <property type="term" value="P:regulation of endocytosis"/>
    <property type="evidence" value="ECO:0007669"/>
    <property type="project" value="Ensembl"/>
</dbReference>
<feature type="domain" description="Cadherin" evidence="19">
    <location>
        <begin position="369"/>
        <end position="482"/>
    </location>
</feature>
<comment type="subcellular location">
    <subcellularLocation>
        <location evidence="2">Cell membrane</location>
        <topology evidence="2">Lipid-anchor</topology>
        <topology evidence="2">GPI-anchor</topology>
    </subcellularLocation>
    <subcellularLocation>
        <location evidence="1">Cytoplasm</location>
    </subcellularLocation>
</comment>
<organism evidence="20 21">
    <name type="scientific">Pseudonaja textilis</name>
    <name type="common">Eastern brown snake</name>
    <dbReference type="NCBI Taxonomy" id="8673"/>
    <lineage>
        <taxon>Eukaryota</taxon>
        <taxon>Metazoa</taxon>
        <taxon>Chordata</taxon>
        <taxon>Craniata</taxon>
        <taxon>Vertebrata</taxon>
        <taxon>Euteleostomi</taxon>
        <taxon>Lepidosauria</taxon>
        <taxon>Squamata</taxon>
        <taxon>Bifurcata</taxon>
        <taxon>Unidentata</taxon>
        <taxon>Episquamata</taxon>
        <taxon>Toxicofera</taxon>
        <taxon>Serpentes</taxon>
        <taxon>Colubroidea</taxon>
        <taxon>Elapidae</taxon>
        <taxon>Hydrophiinae</taxon>
        <taxon>Pseudonaja</taxon>
    </lineage>
</organism>
<keyword evidence="15" id="KW-0325">Glycoprotein</keyword>
<name>A0A670YXA4_PSETE</name>
<dbReference type="GO" id="GO:0034332">
    <property type="term" value="P:adherens junction organization"/>
    <property type="evidence" value="ECO:0007669"/>
    <property type="project" value="TreeGrafter"/>
</dbReference>
<dbReference type="GO" id="GO:0043005">
    <property type="term" value="C:neuron projection"/>
    <property type="evidence" value="ECO:0007669"/>
    <property type="project" value="Ensembl"/>
</dbReference>
<evidence type="ECO:0000256" key="9">
    <source>
        <dbReference type="ARBA" id="ARBA00022723"/>
    </source>
</evidence>
<dbReference type="GO" id="GO:0044331">
    <property type="term" value="P:cell-cell adhesion mediated by cadherin"/>
    <property type="evidence" value="ECO:0007669"/>
    <property type="project" value="TreeGrafter"/>
</dbReference>
<dbReference type="FunFam" id="2.60.40.60:FF:000031">
    <property type="entry name" value="Cadherin 3"/>
    <property type="match status" value="1"/>
</dbReference>
<keyword evidence="5" id="KW-1003">Cell membrane</keyword>
<dbReference type="GO" id="GO:0005509">
    <property type="term" value="F:calcium ion binding"/>
    <property type="evidence" value="ECO:0007669"/>
    <property type="project" value="UniProtKB-UniRule"/>
</dbReference>
<dbReference type="GO" id="GO:0005901">
    <property type="term" value="C:caveola"/>
    <property type="evidence" value="ECO:0007669"/>
    <property type="project" value="Ensembl"/>
</dbReference>
<keyword evidence="12 18" id="KW-0106">Calcium</keyword>
<dbReference type="GO" id="GO:0030169">
    <property type="term" value="F:low-density lipoprotein particle binding"/>
    <property type="evidence" value="ECO:0007669"/>
    <property type="project" value="Ensembl"/>
</dbReference>
<evidence type="ECO:0000259" key="19">
    <source>
        <dbReference type="PROSITE" id="PS50268"/>
    </source>
</evidence>
<proteinExistence type="predicted"/>
<dbReference type="GO" id="GO:0016339">
    <property type="term" value="P:calcium-dependent cell-cell adhesion via plasma membrane cell adhesion molecules"/>
    <property type="evidence" value="ECO:0007669"/>
    <property type="project" value="Ensembl"/>
</dbReference>
<feature type="domain" description="Cadherin" evidence="19">
    <location>
        <begin position="589"/>
        <end position="699"/>
    </location>
</feature>
<dbReference type="GO" id="GO:0030335">
    <property type="term" value="P:positive regulation of cell migration"/>
    <property type="evidence" value="ECO:0007669"/>
    <property type="project" value="Ensembl"/>
</dbReference>
<keyword evidence="7" id="KW-0336">GPI-anchor</keyword>
<keyword evidence="13" id="KW-0130">Cell adhesion</keyword>
<evidence type="ECO:0000256" key="12">
    <source>
        <dbReference type="ARBA" id="ARBA00022837"/>
    </source>
</evidence>
<evidence type="ECO:0000313" key="21">
    <source>
        <dbReference type="Proteomes" id="UP000472273"/>
    </source>
</evidence>
<dbReference type="PANTHER" id="PTHR24027">
    <property type="entry name" value="CADHERIN-23"/>
    <property type="match status" value="1"/>
</dbReference>
<dbReference type="InterPro" id="IPR020894">
    <property type="entry name" value="Cadherin_CS"/>
</dbReference>
<dbReference type="GeneTree" id="ENSGT00940000155218"/>
<evidence type="ECO:0000256" key="13">
    <source>
        <dbReference type="ARBA" id="ARBA00022889"/>
    </source>
</evidence>
<evidence type="ECO:0000256" key="4">
    <source>
        <dbReference type="ARBA" id="ARBA00018949"/>
    </source>
</evidence>
<dbReference type="FunFam" id="2.60.40.60:FF:000019">
    <property type="entry name" value="Cadherin 2"/>
    <property type="match status" value="1"/>
</dbReference>
<feature type="domain" description="Cadherin" evidence="19">
    <location>
        <begin position="177"/>
        <end position="250"/>
    </location>
</feature>
<dbReference type="GO" id="GO:0001954">
    <property type="term" value="P:positive regulation of cell-matrix adhesion"/>
    <property type="evidence" value="ECO:0007669"/>
    <property type="project" value="Ensembl"/>
</dbReference>
<dbReference type="GO" id="GO:0043616">
    <property type="term" value="P:keratinocyte proliferation"/>
    <property type="evidence" value="ECO:0007669"/>
    <property type="project" value="Ensembl"/>
</dbReference>
<dbReference type="GO" id="GO:0007043">
    <property type="term" value="P:cell-cell junction assembly"/>
    <property type="evidence" value="ECO:0007669"/>
    <property type="project" value="TreeGrafter"/>
</dbReference>
<comment type="subunit">
    <text evidence="3">By contrast to classical cadherins, homodimerization in trans is not mediated by cadherin EC1 domain strand-swapping, but instead through a homophilic adhesive interface which joins two elongated EC1-EC2 domains through a region near their Ca2+-binding sites to form a tetrahedral, X-like shape.</text>
</comment>
<dbReference type="GO" id="GO:0043542">
    <property type="term" value="P:endothelial cell migration"/>
    <property type="evidence" value="ECO:0007669"/>
    <property type="project" value="Ensembl"/>
</dbReference>
<evidence type="ECO:0000256" key="8">
    <source>
        <dbReference type="ARBA" id="ARBA00022685"/>
    </source>
</evidence>
<evidence type="ECO:0000313" key="20">
    <source>
        <dbReference type="Ensembl" id="ENSPTXP00000014133.1"/>
    </source>
</evidence>
<dbReference type="PROSITE" id="PS50268">
    <property type="entry name" value="CADHERIN_2"/>
    <property type="match status" value="5"/>
</dbReference>
<dbReference type="Proteomes" id="UP000472273">
    <property type="component" value="Unplaced"/>
</dbReference>
<dbReference type="GO" id="GO:0008285">
    <property type="term" value="P:negative regulation of cell population proliferation"/>
    <property type="evidence" value="ECO:0007669"/>
    <property type="project" value="Ensembl"/>
</dbReference>
<dbReference type="FunFam" id="2.60.40.60:FF:000022">
    <property type="entry name" value="Cadherin 2"/>
    <property type="match status" value="1"/>
</dbReference>
<dbReference type="PANTHER" id="PTHR24027:SF80">
    <property type="entry name" value="CADHERIN-13"/>
    <property type="match status" value="1"/>
</dbReference>
<dbReference type="GO" id="GO:0042802">
    <property type="term" value="F:identical protein binding"/>
    <property type="evidence" value="ECO:0007669"/>
    <property type="project" value="Ensembl"/>
</dbReference>
<dbReference type="GO" id="GO:0045944">
    <property type="term" value="P:positive regulation of transcription by RNA polymerase II"/>
    <property type="evidence" value="ECO:0007669"/>
    <property type="project" value="Ensembl"/>
</dbReference>
<evidence type="ECO:0000256" key="5">
    <source>
        <dbReference type="ARBA" id="ARBA00022475"/>
    </source>
</evidence>
<dbReference type="AlphaFoldDB" id="A0A670YXA4"/>
<evidence type="ECO:0000256" key="2">
    <source>
        <dbReference type="ARBA" id="ARBA00004609"/>
    </source>
</evidence>
<dbReference type="GO" id="GO:0007266">
    <property type="term" value="P:Rho protein signal transduction"/>
    <property type="evidence" value="ECO:0007669"/>
    <property type="project" value="Ensembl"/>
</dbReference>
<evidence type="ECO:0000256" key="6">
    <source>
        <dbReference type="ARBA" id="ARBA00022490"/>
    </source>
</evidence>
<reference evidence="20" key="2">
    <citation type="submission" date="2025-09" db="UniProtKB">
        <authorList>
            <consortium name="Ensembl"/>
        </authorList>
    </citation>
    <scope>IDENTIFICATION</scope>
</reference>
<protein>
    <recommendedName>
        <fullName evidence="4">Cadherin-13</fullName>
    </recommendedName>
</protein>
<dbReference type="GO" id="GO:0055096">
    <property type="term" value="P:low-density lipoprotein particle mediated signaling"/>
    <property type="evidence" value="ECO:0007669"/>
    <property type="project" value="Ensembl"/>
</dbReference>
<keyword evidence="14" id="KW-0472">Membrane</keyword>
<dbReference type="GO" id="GO:0050927">
    <property type="term" value="P:positive regulation of positive chemotaxis"/>
    <property type="evidence" value="ECO:0007669"/>
    <property type="project" value="Ensembl"/>
</dbReference>
<dbReference type="GO" id="GO:0007156">
    <property type="term" value="P:homophilic cell adhesion via plasma membrane adhesion molecules"/>
    <property type="evidence" value="ECO:0007669"/>
    <property type="project" value="Ensembl"/>
</dbReference>
<feature type="domain" description="Cadherin" evidence="19">
    <location>
        <begin position="251"/>
        <end position="368"/>
    </location>
</feature>
<sequence length="735" mass="80935">SQHKKCPSLFQYENSLSLLFQVLLPTYTKDLECTPGFQQKVFHIEHSSAFTVGQPILNLVFDDCQENHKLNFEVSSPDFRVEPNGALVALRNLSDAESALVIHAQSAWAEDTVEVLIVGRKEKSGSLKELLKAEDGLGSIRQRRSIVAPPILIPENQRPPFPKLVGKVNIDRPDGSKFRILGKGVEQEPKGVFKIIEGTGEVFVTQQLDREAIATYELQVEVTDVSGKAIEGPVPFEIIIIDQNDNRPIFREGPYIGHIMEGSPTGSTVMRVTASDADDTSTDNAVLRYNILKQTPDKPSPNMFYIDPEKGDIVTVVSPAMLDRETLDNPKYELIIEAKDMAGHEVGLTGTTTATIVIDDKNDHAPEFTKKEFQATVKEGSTGVIVNLTVEDRDDPATAAWKAVYTIINGNPAQSFKIHTNAENNEGMLSVVKPLDYEISAFHTLLIKVENEDLLVPDVLYDTSSTATVQITVLDVNEGPIFHPNPMVVTKQENIPIGSVVLTVNATDPDTLQHQTIRYSTNRDPADWLEINPTNGTIRTKGMFDRESPSVLNNVYTASFLAIDSGSPPATGTGTLQIILEDVNDNAPSLYPTVASVCEDAKDVKVVIGALDKDIHPNQEPFKFELSKQSGQDKVWKLTRINNTHSQIAVPPNLKKANYIIPILVTDPGTPPLSNNTELKIQVCSCTKYKVDCSGSPTFYTSTVLIFLWLFSLCCKLSDSFKLYGEVTLSQLSSI</sequence>
<dbReference type="SMART" id="SM00112">
    <property type="entry name" value="CA"/>
    <property type="match status" value="5"/>
</dbReference>